<dbReference type="OrthoDB" id="9807055at2"/>
<dbReference type="InterPro" id="IPR000064">
    <property type="entry name" value="NLP_P60_dom"/>
</dbReference>
<dbReference type="SUPFAM" id="SSF54001">
    <property type="entry name" value="Cysteine proteinases"/>
    <property type="match status" value="1"/>
</dbReference>
<dbReference type="PROSITE" id="PS51257">
    <property type="entry name" value="PROKAR_LIPOPROTEIN"/>
    <property type="match status" value="1"/>
</dbReference>
<feature type="compositionally biased region" description="Low complexity" evidence="5">
    <location>
        <begin position="303"/>
        <end position="334"/>
    </location>
</feature>
<protein>
    <submittedName>
        <fullName evidence="8">Hydrolase Nlp/P60</fullName>
    </submittedName>
</protein>
<feature type="signal peptide" evidence="6">
    <location>
        <begin position="1"/>
        <end position="22"/>
    </location>
</feature>
<evidence type="ECO:0000313" key="8">
    <source>
        <dbReference type="EMBL" id="SAL66487.1"/>
    </source>
</evidence>
<evidence type="ECO:0000256" key="3">
    <source>
        <dbReference type="ARBA" id="ARBA00022801"/>
    </source>
</evidence>
<reference evidence="8" key="1">
    <citation type="submission" date="2016-01" db="EMBL/GenBank/DDBJ databases">
        <authorList>
            <person name="Peeters C."/>
        </authorList>
    </citation>
    <scope>NUCLEOTIDE SEQUENCE [LARGE SCALE GENOMIC DNA]</scope>
    <source>
        <strain evidence="8">LMG 22940</strain>
    </source>
</reference>
<dbReference type="PANTHER" id="PTHR47053">
    <property type="entry name" value="MUREIN DD-ENDOPEPTIDASE MEPH-RELATED"/>
    <property type="match status" value="1"/>
</dbReference>
<dbReference type="PANTHER" id="PTHR47053:SF1">
    <property type="entry name" value="MUREIN DD-ENDOPEPTIDASE MEPH-RELATED"/>
    <property type="match status" value="1"/>
</dbReference>
<evidence type="ECO:0000259" key="7">
    <source>
        <dbReference type="PROSITE" id="PS51935"/>
    </source>
</evidence>
<keyword evidence="9" id="KW-1185">Reference proteome</keyword>
<feature type="domain" description="NlpC/P60" evidence="7">
    <location>
        <begin position="51"/>
        <end position="175"/>
    </location>
</feature>
<feature type="region of interest" description="Disordered" evidence="5">
    <location>
        <begin position="191"/>
        <end position="394"/>
    </location>
</feature>
<evidence type="ECO:0000313" key="9">
    <source>
        <dbReference type="Proteomes" id="UP000054770"/>
    </source>
</evidence>
<feature type="chain" id="PRO_5011109439" evidence="6">
    <location>
        <begin position="23"/>
        <end position="394"/>
    </location>
</feature>
<evidence type="ECO:0000256" key="5">
    <source>
        <dbReference type="SAM" id="MobiDB-lite"/>
    </source>
</evidence>
<dbReference type="Pfam" id="PF00877">
    <property type="entry name" value="NLPC_P60"/>
    <property type="match status" value="1"/>
</dbReference>
<evidence type="ECO:0000256" key="4">
    <source>
        <dbReference type="ARBA" id="ARBA00022807"/>
    </source>
</evidence>
<organism evidence="8 9">
    <name type="scientific">Caballeronia choica</name>
    <dbReference type="NCBI Taxonomy" id="326476"/>
    <lineage>
        <taxon>Bacteria</taxon>
        <taxon>Pseudomonadati</taxon>
        <taxon>Pseudomonadota</taxon>
        <taxon>Betaproteobacteria</taxon>
        <taxon>Burkholderiales</taxon>
        <taxon>Burkholderiaceae</taxon>
        <taxon>Caballeronia</taxon>
    </lineage>
</organism>
<accession>A0A158JCF9</accession>
<comment type="similarity">
    <text evidence="1">Belongs to the peptidase C40 family.</text>
</comment>
<keyword evidence="3 8" id="KW-0378">Hydrolase</keyword>
<gene>
    <name evidence="8" type="ORF">AWB68_03722</name>
</gene>
<dbReference type="InterPro" id="IPR051202">
    <property type="entry name" value="Peptidase_C40"/>
</dbReference>
<feature type="compositionally biased region" description="Polar residues" evidence="5">
    <location>
        <begin position="347"/>
        <end position="356"/>
    </location>
</feature>
<name>A0A158JCF9_9BURK</name>
<dbReference type="GO" id="GO:0008234">
    <property type="term" value="F:cysteine-type peptidase activity"/>
    <property type="evidence" value="ECO:0007669"/>
    <property type="project" value="UniProtKB-KW"/>
</dbReference>
<dbReference type="AlphaFoldDB" id="A0A158JCF9"/>
<keyword evidence="4" id="KW-0788">Thiol protease</keyword>
<dbReference type="EMBL" id="FCON02000039">
    <property type="protein sequence ID" value="SAL66487.1"/>
    <property type="molecule type" value="Genomic_DNA"/>
</dbReference>
<dbReference type="PROSITE" id="PS51935">
    <property type="entry name" value="NLPC_P60"/>
    <property type="match status" value="1"/>
</dbReference>
<dbReference type="Proteomes" id="UP000054770">
    <property type="component" value="Unassembled WGS sequence"/>
</dbReference>
<keyword evidence="2" id="KW-0645">Protease</keyword>
<dbReference type="RefSeq" id="WP_087645815.1">
    <property type="nucleotide sequence ID" value="NZ_FCON02000039.1"/>
</dbReference>
<evidence type="ECO:0000256" key="2">
    <source>
        <dbReference type="ARBA" id="ARBA00022670"/>
    </source>
</evidence>
<evidence type="ECO:0000256" key="1">
    <source>
        <dbReference type="ARBA" id="ARBA00007074"/>
    </source>
</evidence>
<dbReference type="InterPro" id="IPR038765">
    <property type="entry name" value="Papain-like_cys_pep_sf"/>
</dbReference>
<dbReference type="Gene3D" id="3.90.1720.10">
    <property type="entry name" value="endopeptidase domain like (from Nostoc punctiforme)"/>
    <property type="match status" value="1"/>
</dbReference>
<evidence type="ECO:0000256" key="6">
    <source>
        <dbReference type="SAM" id="SignalP"/>
    </source>
</evidence>
<feature type="compositionally biased region" description="Low complexity" evidence="5">
    <location>
        <begin position="191"/>
        <end position="207"/>
    </location>
</feature>
<proteinExistence type="inferred from homology"/>
<sequence>MRRFWFLLVVTLLLAACGSAPQKLSHKPAASSNASRTYATPSDFPNFVDHSVGREEISIQAMSLVGVPYRWGGNTPEAGFDCSGLVRYVVDRAASVNLPRTTADMSSRGESIEPEEVAPGDLIFFNTTGRPHSHVGIYVGKLRFVNAPSTGGTVRLDYLTNPYWAKRFDGIRRVAPAKSAPTPFDAPTYLASPGAPAAADSASSALAQQQTRAVVPGRTPPQVATSTDRSEPAPSALASTQRQARVADAPARTSTPVAASSDPFEPPPSSLSAAERQSRLANAATPMPVRATSADPFEPPPQALTAAQRQAQAAGAVSPAATAPDPIAAAADAFEPPPPTARLAAQQARSVQTQTPPAEEPPAHVMRASTGSLAAPRPSATTDDPIARFANGSN</sequence>
<comment type="caution">
    <text evidence="8">The sequence shown here is derived from an EMBL/GenBank/DDBJ whole genome shotgun (WGS) entry which is preliminary data.</text>
</comment>
<keyword evidence="6" id="KW-0732">Signal</keyword>
<dbReference type="GO" id="GO:0006508">
    <property type="term" value="P:proteolysis"/>
    <property type="evidence" value="ECO:0007669"/>
    <property type="project" value="UniProtKB-KW"/>
</dbReference>